<dbReference type="STRING" id="1122180.Lokhon_01656"/>
<dbReference type="RefSeq" id="WP_017929097.1">
    <property type="nucleotide sequence ID" value="NZ_KB822999.1"/>
</dbReference>
<evidence type="ECO:0008006" key="4">
    <source>
        <dbReference type="Google" id="ProtNLM"/>
    </source>
</evidence>
<dbReference type="eggNOG" id="ENOG50325TN">
    <property type="taxonomic scope" value="Bacteria"/>
</dbReference>
<keyword evidence="1" id="KW-0732">Signal</keyword>
<evidence type="ECO:0000313" key="3">
    <source>
        <dbReference type="Proteomes" id="UP000025047"/>
    </source>
</evidence>
<evidence type="ECO:0000256" key="1">
    <source>
        <dbReference type="SAM" id="SignalP"/>
    </source>
</evidence>
<dbReference type="OrthoDB" id="7067979at2"/>
<protein>
    <recommendedName>
        <fullName evidence="4">Glycine zipper domain-containing protein</fullName>
    </recommendedName>
</protein>
<dbReference type="PATRIC" id="fig|1122180.6.peg.1640"/>
<gene>
    <name evidence="2" type="ORF">Lokhon_01656</name>
</gene>
<name>A0A017HEQ8_9RHOB</name>
<dbReference type="Proteomes" id="UP000025047">
    <property type="component" value="Unassembled WGS sequence"/>
</dbReference>
<accession>A0A017HEQ8</accession>
<reference evidence="2 3" key="1">
    <citation type="submission" date="2013-03" db="EMBL/GenBank/DDBJ databases">
        <authorList>
            <person name="Fiebig A."/>
            <person name="Goeker M."/>
            <person name="Klenk H.-P.P."/>
        </authorList>
    </citation>
    <scope>NUCLEOTIDE SEQUENCE [LARGE SCALE GENOMIC DNA]</scope>
    <source>
        <strain evidence="2 3">DSM 17492</strain>
    </source>
</reference>
<feature type="signal peptide" evidence="1">
    <location>
        <begin position="1"/>
        <end position="19"/>
    </location>
</feature>
<dbReference type="HOGENOM" id="CLU_154429_2_0_5"/>
<proteinExistence type="predicted"/>
<dbReference type="AlphaFoldDB" id="A0A017HEQ8"/>
<organism evidence="2 3">
    <name type="scientific">Limimaricola hongkongensis DSM 17492</name>
    <dbReference type="NCBI Taxonomy" id="1122180"/>
    <lineage>
        <taxon>Bacteria</taxon>
        <taxon>Pseudomonadati</taxon>
        <taxon>Pseudomonadota</taxon>
        <taxon>Alphaproteobacteria</taxon>
        <taxon>Rhodobacterales</taxon>
        <taxon>Paracoccaceae</taxon>
        <taxon>Limimaricola</taxon>
    </lineage>
</organism>
<feature type="chain" id="PRO_5001495845" description="Glycine zipper domain-containing protein" evidence="1">
    <location>
        <begin position="20"/>
        <end position="121"/>
    </location>
</feature>
<comment type="caution">
    <text evidence="2">The sequence shown here is derived from an EMBL/GenBank/DDBJ whole genome shotgun (WGS) entry which is preliminary data.</text>
</comment>
<dbReference type="EMBL" id="APGJ01000004">
    <property type="protein sequence ID" value="EYD72851.1"/>
    <property type="molecule type" value="Genomic_DNA"/>
</dbReference>
<keyword evidence="3" id="KW-1185">Reference proteome</keyword>
<dbReference type="PROSITE" id="PS51257">
    <property type="entry name" value="PROKAR_LIPOPROTEIN"/>
    <property type="match status" value="1"/>
</dbReference>
<evidence type="ECO:0000313" key="2">
    <source>
        <dbReference type="EMBL" id="EYD72851.1"/>
    </source>
</evidence>
<sequence>MKPLLLAPICMTALLAACADMGTDVDPILDGAPRAQFHSDLAACRHLARSQSQLDHDMMAAAVIGAGIGGVLGEIDEEGDALGGAVIGALAGAAVGASEASDTRENIVLNCLRGRGHAVVN</sequence>